<evidence type="ECO:0000313" key="1">
    <source>
        <dbReference type="EMBL" id="EKC40074.1"/>
    </source>
</evidence>
<gene>
    <name evidence="1" type="ORF">CGI_10026103</name>
</gene>
<dbReference type="HOGENOM" id="CLU_2415428_0_0_1"/>
<reference evidence="1" key="1">
    <citation type="journal article" date="2012" name="Nature">
        <title>The oyster genome reveals stress adaptation and complexity of shell formation.</title>
        <authorList>
            <person name="Zhang G."/>
            <person name="Fang X."/>
            <person name="Guo X."/>
            <person name="Li L."/>
            <person name="Luo R."/>
            <person name="Xu F."/>
            <person name="Yang P."/>
            <person name="Zhang L."/>
            <person name="Wang X."/>
            <person name="Qi H."/>
            <person name="Xiong Z."/>
            <person name="Que H."/>
            <person name="Xie Y."/>
            <person name="Holland P.W."/>
            <person name="Paps J."/>
            <person name="Zhu Y."/>
            <person name="Wu F."/>
            <person name="Chen Y."/>
            <person name="Wang J."/>
            <person name="Peng C."/>
            <person name="Meng J."/>
            <person name="Yang L."/>
            <person name="Liu J."/>
            <person name="Wen B."/>
            <person name="Zhang N."/>
            <person name="Huang Z."/>
            <person name="Zhu Q."/>
            <person name="Feng Y."/>
            <person name="Mount A."/>
            <person name="Hedgecock D."/>
            <person name="Xu Z."/>
            <person name="Liu Y."/>
            <person name="Domazet-Loso T."/>
            <person name="Du Y."/>
            <person name="Sun X."/>
            <person name="Zhang S."/>
            <person name="Liu B."/>
            <person name="Cheng P."/>
            <person name="Jiang X."/>
            <person name="Li J."/>
            <person name="Fan D."/>
            <person name="Wang W."/>
            <person name="Fu W."/>
            <person name="Wang T."/>
            <person name="Wang B."/>
            <person name="Zhang J."/>
            <person name="Peng Z."/>
            <person name="Li Y."/>
            <person name="Li N."/>
            <person name="Wang J."/>
            <person name="Chen M."/>
            <person name="He Y."/>
            <person name="Tan F."/>
            <person name="Song X."/>
            <person name="Zheng Q."/>
            <person name="Huang R."/>
            <person name="Yang H."/>
            <person name="Du X."/>
            <person name="Chen L."/>
            <person name="Yang M."/>
            <person name="Gaffney P.M."/>
            <person name="Wang S."/>
            <person name="Luo L."/>
            <person name="She Z."/>
            <person name="Ming Y."/>
            <person name="Huang W."/>
            <person name="Zhang S."/>
            <person name="Huang B."/>
            <person name="Zhang Y."/>
            <person name="Qu T."/>
            <person name="Ni P."/>
            <person name="Miao G."/>
            <person name="Wang J."/>
            <person name="Wang Q."/>
            <person name="Steinberg C.E."/>
            <person name="Wang H."/>
            <person name="Li N."/>
            <person name="Qian L."/>
            <person name="Zhang G."/>
            <person name="Li Y."/>
            <person name="Yang H."/>
            <person name="Liu X."/>
            <person name="Wang J."/>
            <person name="Yin Y."/>
            <person name="Wang J."/>
        </authorList>
    </citation>
    <scope>NUCLEOTIDE SEQUENCE [LARGE SCALE GENOMIC DNA]</scope>
    <source>
        <strain evidence="1">05x7-T-G4-1.051#20</strain>
    </source>
</reference>
<proteinExistence type="predicted"/>
<accession>K1R900</accession>
<sequence>MARVLLGVCQDMKGRDVTKCASSDSMESAAIKSVAVFAKHHVTVTTFLVLVETAVDMVGRVMIALMTTIHAMKSYGTLDKSNVEMIDRDTKV</sequence>
<name>K1R900_MAGGI</name>
<organism evidence="1">
    <name type="scientific">Magallana gigas</name>
    <name type="common">Pacific oyster</name>
    <name type="synonym">Crassostrea gigas</name>
    <dbReference type="NCBI Taxonomy" id="29159"/>
    <lineage>
        <taxon>Eukaryota</taxon>
        <taxon>Metazoa</taxon>
        <taxon>Spiralia</taxon>
        <taxon>Lophotrochozoa</taxon>
        <taxon>Mollusca</taxon>
        <taxon>Bivalvia</taxon>
        <taxon>Autobranchia</taxon>
        <taxon>Pteriomorphia</taxon>
        <taxon>Ostreida</taxon>
        <taxon>Ostreoidea</taxon>
        <taxon>Ostreidae</taxon>
        <taxon>Magallana</taxon>
    </lineage>
</organism>
<protein>
    <submittedName>
        <fullName evidence="1">Uncharacterized protein</fullName>
    </submittedName>
</protein>
<dbReference type="InParanoid" id="K1R900"/>
<dbReference type="AlphaFoldDB" id="K1R900"/>
<dbReference type="EMBL" id="JH817826">
    <property type="protein sequence ID" value="EKC40074.1"/>
    <property type="molecule type" value="Genomic_DNA"/>
</dbReference>